<comment type="caution">
    <text evidence="3">The sequence shown here is derived from an EMBL/GenBank/DDBJ whole genome shotgun (WGS) entry which is preliminary data.</text>
</comment>
<proteinExistence type="predicted"/>
<sequence length="155" mass="18082">MDKDFHYWFYNSVRLITRTDHHRNLSDTANGKDANFSKLHRRMWWTLYCRDVLLSFVGIQRIGPLSQLDCTIIPLTEQDWEVEDIPENLKSLLKPITSRQRLAFISYCDLAVTGEYFEFQKLDRADRGFIGSQCLRAAADNHEQDPKCVIEPLGA</sequence>
<organism evidence="3 4">
    <name type="scientific">Dactylonectria macrodidyma</name>
    <dbReference type="NCBI Taxonomy" id="307937"/>
    <lineage>
        <taxon>Eukaryota</taxon>
        <taxon>Fungi</taxon>
        <taxon>Dikarya</taxon>
        <taxon>Ascomycota</taxon>
        <taxon>Pezizomycotina</taxon>
        <taxon>Sordariomycetes</taxon>
        <taxon>Hypocreomycetidae</taxon>
        <taxon>Hypocreales</taxon>
        <taxon>Nectriaceae</taxon>
        <taxon>Dactylonectria</taxon>
    </lineage>
</organism>
<evidence type="ECO:0000313" key="3">
    <source>
        <dbReference type="EMBL" id="KAH7109789.1"/>
    </source>
</evidence>
<dbReference type="Proteomes" id="UP000738349">
    <property type="component" value="Unassembled WGS sequence"/>
</dbReference>
<evidence type="ECO:0000259" key="2">
    <source>
        <dbReference type="Pfam" id="PF04082"/>
    </source>
</evidence>
<keyword evidence="1" id="KW-0539">Nucleus</keyword>
<gene>
    <name evidence="3" type="ORF">EDB81DRAFT_769079</name>
</gene>
<evidence type="ECO:0000256" key="1">
    <source>
        <dbReference type="ARBA" id="ARBA00023242"/>
    </source>
</evidence>
<feature type="domain" description="Xylanolytic transcriptional activator regulatory" evidence="2">
    <location>
        <begin position="14"/>
        <end position="92"/>
    </location>
</feature>
<keyword evidence="4" id="KW-1185">Reference proteome</keyword>
<protein>
    <recommendedName>
        <fullName evidence="2">Xylanolytic transcriptional activator regulatory domain-containing protein</fullName>
    </recommendedName>
</protein>
<dbReference type="OrthoDB" id="5121955at2759"/>
<evidence type="ECO:0000313" key="4">
    <source>
        <dbReference type="Proteomes" id="UP000738349"/>
    </source>
</evidence>
<name>A0A9P9I7Z5_9HYPO</name>
<accession>A0A9P9I7Z5</accession>
<dbReference type="InterPro" id="IPR007219">
    <property type="entry name" value="XnlR_reg_dom"/>
</dbReference>
<dbReference type="Pfam" id="PF04082">
    <property type="entry name" value="Fungal_trans"/>
    <property type="match status" value="1"/>
</dbReference>
<dbReference type="AlphaFoldDB" id="A0A9P9I7Z5"/>
<reference evidence="3" key="1">
    <citation type="journal article" date="2021" name="Nat. Commun.">
        <title>Genetic determinants of endophytism in the Arabidopsis root mycobiome.</title>
        <authorList>
            <person name="Mesny F."/>
            <person name="Miyauchi S."/>
            <person name="Thiergart T."/>
            <person name="Pickel B."/>
            <person name="Atanasova L."/>
            <person name="Karlsson M."/>
            <person name="Huettel B."/>
            <person name="Barry K.W."/>
            <person name="Haridas S."/>
            <person name="Chen C."/>
            <person name="Bauer D."/>
            <person name="Andreopoulos W."/>
            <person name="Pangilinan J."/>
            <person name="LaButti K."/>
            <person name="Riley R."/>
            <person name="Lipzen A."/>
            <person name="Clum A."/>
            <person name="Drula E."/>
            <person name="Henrissat B."/>
            <person name="Kohler A."/>
            <person name="Grigoriev I.V."/>
            <person name="Martin F.M."/>
            <person name="Hacquard S."/>
        </authorList>
    </citation>
    <scope>NUCLEOTIDE SEQUENCE</scope>
    <source>
        <strain evidence="3">MPI-CAGE-AT-0147</strain>
    </source>
</reference>
<dbReference type="EMBL" id="JAGMUV010000049">
    <property type="protein sequence ID" value="KAH7109789.1"/>
    <property type="molecule type" value="Genomic_DNA"/>
</dbReference>